<feature type="chain" id="PRO_5046986515" evidence="2">
    <location>
        <begin position="23"/>
        <end position="131"/>
    </location>
</feature>
<dbReference type="CDD" id="cd02947">
    <property type="entry name" value="TRX_family"/>
    <property type="match status" value="1"/>
</dbReference>
<protein>
    <submittedName>
        <fullName evidence="4">Thioredoxin</fullName>
    </submittedName>
</protein>
<proteinExistence type="predicted"/>
<feature type="signal peptide" evidence="2">
    <location>
        <begin position="1"/>
        <end position="22"/>
    </location>
</feature>
<keyword evidence="2" id="KW-0732">Signal</keyword>
<accession>A0ABV2AZE7</accession>
<dbReference type="InterPro" id="IPR036249">
    <property type="entry name" value="Thioredoxin-like_sf"/>
</dbReference>
<comment type="caution">
    <text evidence="4">The sequence shown here is derived from an EMBL/GenBank/DDBJ whole genome shotgun (WGS) entry which is preliminary data.</text>
</comment>
<sequence length="131" mass="14323">MRSSLLAAALVLATVVAGPAFASERGQPYSDADFKAAQKNGEPILVDVTASWCPTCKRQGEVLSGLFEQGRFEDLTVFEVNYDDQKEAVRAFRAPRQSTLVVYRGEEETGRAVAITTEDDIAELIETAYSE</sequence>
<dbReference type="Proteomes" id="UP001460888">
    <property type="component" value="Unassembled WGS sequence"/>
</dbReference>
<dbReference type="EMBL" id="APND01000002">
    <property type="protein sequence ID" value="MES1929021.1"/>
    <property type="molecule type" value="Genomic_DNA"/>
</dbReference>
<dbReference type="PROSITE" id="PS00194">
    <property type="entry name" value="THIOREDOXIN_1"/>
    <property type="match status" value="1"/>
</dbReference>
<keyword evidence="1" id="KW-0676">Redox-active center</keyword>
<dbReference type="InterPro" id="IPR017937">
    <property type="entry name" value="Thioredoxin_CS"/>
</dbReference>
<evidence type="ECO:0000313" key="4">
    <source>
        <dbReference type="EMBL" id="MES1929021.1"/>
    </source>
</evidence>
<keyword evidence="5" id="KW-1185">Reference proteome</keyword>
<evidence type="ECO:0000313" key="5">
    <source>
        <dbReference type="Proteomes" id="UP001460888"/>
    </source>
</evidence>
<name>A0ABV2AZE7_9GAMM</name>
<reference evidence="4 5" key="1">
    <citation type="submission" date="2013-03" db="EMBL/GenBank/DDBJ databases">
        <title>Salinisphaera dokdonensis CL-ES53 Genome Sequencing.</title>
        <authorList>
            <person name="Li C."/>
            <person name="Lai Q."/>
            <person name="Shao Z."/>
        </authorList>
    </citation>
    <scope>NUCLEOTIDE SEQUENCE [LARGE SCALE GENOMIC DNA]</scope>
    <source>
        <strain evidence="4 5">CL-ES53</strain>
    </source>
</reference>
<gene>
    <name evidence="4" type="ORF">SADO_07192</name>
</gene>
<dbReference type="PROSITE" id="PS51352">
    <property type="entry name" value="THIOREDOXIN_2"/>
    <property type="match status" value="1"/>
</dbReference>
<evidence type="ECO:0000256" key="1">
    <source>
        <dbReference type="ARBA" id="ARBA00023284"/>
    </source>
</evidence>
<dbReference type="Pfam" id="PF00085">
    <property type="entry name" value="Thioredoxin"/>
    <property type="match status" value="1"/>
</dbReference>
<dbReference type="RefSeq" id="WP_353110516.1">
    <property type="nucleotide sequence ID" value="NZ_APND01000002.1"/>
</dbReference>
<organism evidence="4 5">
    <name type="scientific">Salinisphaera dokdonensis CL-ES53</name>
    <dbReference type="NCBI Taxonomy" id="1304272"/>
    <lineage>
        <taxon>Bacteria</taxon>
        <taxon>Pseudomonadati</taxon>
        <taxon>Pseudomonadota</taxon>
        <taxon>Gammaproteobacteria</taxon>
        <taxon>Salinisphaerales</taxon>
        <taxon>Salinisphaeraceae</taxon>
        <taxon>Salinisphaera</taxon>
    </lineage>
</organism>
<dbReference type="Gene3D" id="3.40.30.10">
    <property type="entry name" value="Glutaredoxin"/>
    <property type="match status" value="1"/>
</dbReference>
<dbReference type="InterPro" id="IPR013766">
    <property type="entry name" value="Thioredoxin_domain"/>
</dbReference>
<evidence type="ECO:0000256" key="2">
    <source>
        <dbReference type="SAM" id="SignalP"/>
    </source>
</evidence>
<dbReference type="SUPFAM" id="SSF52833">
    <property type="entry name" value="Thioredoxin-like"/>
    <property type="match status" value="1"/>
</dbReference>
<feature type="domain" description="Thioredoxin" evidence="3">
    <location>
        <begin position="1"/>
        <end position="130"/>
    </location>
</feature>
<evidence type="ECO:0000259" key="3">
    <source>
        <dbReference type="PROSITE" id="PS51352"/>
    </source>
</evidence>